<dbReference type="PROSITE" id="PS51257">
    <property type="entry name" value="PROKAR_LIPOPROTEIN"/>
    <property type="match status" value="1"/>
</dbReference>
<evidence type="ECO:0000313" key="8">
    <source>
        <dbReference type="Proteomes" id="UP000535511"/>
    </source>
</evidence>
<dbReference type="Pfam" id="PF00497">
    <property type="entry name" value="SBP_bac_3"/>
    <property type="match status" value="1"/>
</dbReference>
<dbReference type="PANTHER" id="PTHR35936">
    <property type="entry name" value="MEMBRANE-BOUND LYTIC MUREIN TRANSGLYCOSYLASE F"/>
    <property type="match status" value="1"/>
</dbReference>
<comment type="caution">
    <text evidence="7">The sequence shown here is derived from an EMBL/GenBank/DDBJ whole genome shotgun (WGS) entry which is preliminary data.</text>
</comment>
<dbReference type="AlphaFoldDB" id="A0A7Y9JBH0"/>
<dbReference type="Gene3D" id="3.40.190.10">
    <property type="entry name" value="Periplasmic binding protein-like II"/>
    <property type="match status" value="2"/>
</dbReference>
<feature type="signal peptide" evidence="5">
    <location>
        <begin position="1"/>
        <end position="22"/>
    </location>
</feature>
<evidence type="ECO:0000256" key="3">
    <source>
        <dbReference type="ARBA" id="ARBA00022729"/>
    </source>
</evidence>
<feature type="chain" id="PRO_5039356649" evidence="5">
    <location>
        <begin position="23"/>
        <end position="279"/>
    </location>
</feature>
<dbReference type="PROSITE" id="PS01039">
    <property type="entry name" value="SBP_BACTERIAL_3"/>
    <property type="match status" value="1"/>
</dbReference>
<dbReference type="RefSeq" id="WP_179664540.1">
    <property type="nucleotide sequence ID" value="NZ_JACCBG010000001.1"/>
</dbReference>
<gene>
    <name evidence="7" type="ORF">BJZ21_003053</name>
</gene>
<dbReference type="InterPro" id="IPR018313">
    <property type="entry name" value="SBP_3_CS"/>
</dbReference>
<protein>
    <submittedName>
        <fullName evidence="7">Polar amino acid transport system substrate-binding protein</fullName>
    </submittedName>
</protein>
<keyword evidence="3 5" id="KW-0732">Signal</keyword>
<evidence type="ECO:0000256" key="4">
    <source>
        <dbReference type="RuleBase" id="RU003744"/>
    </source>
</evidence>
<dbReference type="SMART" id="SM00062">
    <property type="entry name" value="PBPb"/>
    <property type="match status" value="1"/>
</dbReference>
<sequence length="279" mass="29229">MVTRKLAAVAAALLTGTLSLTACSTGSSGGGSSDPGDSQLNKVLKAGELRVAVLPDFPPWAVQKADGSFEGYEIDIAHELADSLGVKLKLVSTDGDSRLPMLQSNRVDVNVSAWTSTNERAQTAGFTIPYDAHGAGVLFKKGADITSYQDLAGKSVSVARGSTNDTILTNDFPSAKPVRFDAISDVISAVKTGKVDAALESSYTVAQAAKSDPELEAISNPPLDPQLVSMGVLPGDQVWINYLNNFIRNLIASGEDNKLHEKWLGEPLASIVSVQGNAA</sequence>
<evidence type="ECO:0000256" key="5">
    <source>
        <dbReference type="SAM" id="SignalP"/>
    </source>
</evidence>
<keyword evidence="8" id="KW-1185">Reference proteome</keyword>
<organism evidence="7 8">
    <name type="scientific">Nocardioides panaciterrulae</name>
    <dbReference type="NCBI Taxonomy" id="661492"/>
    <lineage>
        <taxon>Bacteria</taxon>
        <taxon>Bacillati</taxon>
        <taxon>Actinomycetota</taxon>
        <taxon>Actinomycetes</taxon>
        <taxon>Propionibacteriales</taxon>
        <taxon>Nocardioidaceae</taxon>
        <taxon>Nocardioides</taxon>
    </lineage>
</organism>
<dbReference type="InterPro" id="IPR001638">
    <property type="entry name" value="Solute-binding_3/MltF_N"/>
</dbReference>
<comment type="similarity">
    <text evidence="2 4">Belongs to the bacterial solute-binding protein 3 family.</text>
</comment>
<evidence type="ECO:0000256" key="1">
    <source>
        <dbReference type="ARBA" id="ARBA00004196"/>
    </source>
</evidence>
<name>A0A7Y9JBH0_9ACTN</name>
<evidence type="ECO:0000259" key="6">
    <source>
        <dbReference type="SMART" id="SM00062"/>
    </source>
</evidence>
<dbReference type="EMBL" id="JACCBG010000001">
    <property type="protein sequence ID" value="NYD42970.1"/>
    <property type="molecule type" value="Genomic_DNA"/>
</dbReference>
<evidence type="ECO:0000313" key="7">
    <source>
        <dbReference type="EMBL" id="NYD42970.1"/>
    </source>
</evidence>
<feature type="domain" description="Solute-binding protein family 3/N-terminal" evidence="6">
    <location>
        <begin position="48"/>
        <end position="267"/>
    </location>
</feature>
<dbReference type="Proteomes" id="UP000535511">
    <property type="component" value="Unassembled WGS sequence"/>
</dbReference>
<proteinExistence type="inferred from homology"/>
<reference evidence="7 8" key="1">
    <citation type="submission" date="2020-07" db="EMBL/GenBank/DDBJ databases">
        <title>Sequencing the genomes of 1000 actinobacteria strains.</title>
        <authorList>
            <person name="Klenk H.-P."/>
        </authorList>
    </citation>
    <scope>NUCLEOTIDE SEQUENCE [LARGE SCALE GENOMIC DNA]</scope>
    <source>
        <strain evidence="7 8">DSM 21350</strain>
    </source>
</reference>
<accession>A0A7Y9JBH0</accession>
<comment type="subcellular location">
    <subcellularLocation>
        <location evidence="1">Cell envelope</location>
    </subcellularLocation>
</comment>
<dbReference type="PANTHER" id="PTHR35936:SF17">
    <property type="entry name" value="ARGININE-BINDING EXTRACELLULAR PROTEIN ARTP"/>
    <property type="match status" value="1"/>
</dbReference>
<evidence type="ECO:0000256" key="2">
    <source>
        <dbReference type="ARBA" id="ARBA00010333"/>
    </source>
</evidence>
<dbReference type="GO" id="GO:0030313">
    <property type="term" value="C:cell envelope"/>
    <property type="evidence" value="ECO:0007669"/>
    <property type="project" value="UniProtKB-SubCell"/>
</dbReference>
<dbReference type="SUPFAM" id="SSF53850">
    <property type="entry name" value="Periplasmic binding protein-like II"/>
    <property type="match status" value="1"/>
</dbReference>